<name>A0A940DQJ8_9BACT</name>
<dbReference type="InterPro" id="IPR025381">
    <property type="entry name" value="DUF4296"/>
</dbReference>
<feature type="domain" description="DUF4296" evidence="1">
    <location>
        <begin position="25"/>
        <end position="104"/>
    </location>
</feature>
<reference evidence="2" key="2">
    <citation type="journal article" date="2021" name="PeerJ">
        <title>Extensive microbial diversity within the chicken gut microbiome revealed by metagenomics and culture.</title>
        <authorList>
            <person name="Gilroy R."/>
            <person name="Ravi A."/>
            <person name="Getino M."/>
            <person name="Pursley I."/>
            <person name="Horton D.L."/>
            <person name="Alikhan N.F."/>
            <person name="Baker D."/>
            <person name="Gharbi K."/>
            <person name="Hall N."/>
            <person name="Watson M."/>
            <person name="Adriaenssens E.M."/>
            <person name="Foster-Nyarko E."/>
            <person name="Jarju S."/>
            <person name="Secka A."/>
            <person name="Antonio M."/>
            <person name="Oren A."/>
            <person name="Chaudhuri R.R."/>
            <person name="La Ragione R."/>
            <person name="Hildebrand F."/>
            <person name="Pallen M.J."/>
        </authorList>
    </citation>
    <scope>NUCLEOTIDE SEQUENCE</scope>
    <source>
        <strain evidence="2">F1-3629</strain>
    </source>
</reference>
<organism evidence="2 3">
    <name type="scientific">Candidatus Cryptobacteroides gallistercoris</name>
    <dbReference type="NCBI Taxonomy" id="2840765"/>
    <lineage>
        <taxon>Bacteria</taxon>
        <taxon>Pseudomonadati</taxon>
        <taxon>Bacteroidota</taxon>
        <taxon>Bacteroidia</taxon>
        <taxon>Bacteroidales</taxon>
        <taxon>Candidatus Cryptobacteroides</taxon>
    </lineage>
</organism>
<dbReference type="AlphaFoldDB" id="A0A940DQJ8"/>
<reference evidence="2" key="1">
    <citation type="submission" date="2020-10" db="EMBL/GenBank/DDBJ databases">
        <authorList>
            <person name="Gilroy R."/>
        </authorList>
    </citation>
    <scope>NUCLEOTIDE SEQUENCE</scope>
    <source>
        <strain evidence="2">F1-3629</strain>
    </source>
</reference>
<dbReference type="Pfam" id="PF14129">
    <property type="entry name" value="DUF4296"/>
    <property type="match status" value="1"/>
</dbReference>
<accession>A0A940DQJ8</accession>
<proteinExistence type="predicted"/>
<dbReference type="EMBL" id="JADIMJ010000095">
    <property type="protein sequence ID" value="MBO8454340.1"/>
    <property type="molecule type" value="Genomic_DNA"/>
</dbReference>
<sequence>MRKAFAYLLPAALSFIFSVSCSRDEKVIPRDKMAQIYADMLLMDQWIIAHPEARRTADTTLVYEAVFERYGYDSDDYRASVGFYLQDPDRYARILKNTSLILEERLAVLRAEKARLNEQSSLEEMQLLYATEYDFMDKYDYQYGTGDSIVFSSDSTGRIMTLRPYVRPDTLFAGPAICLSCFIPSEE</sequence>
<evidence type="ECO:0000313" key="3">
    <source>
        <dbReference type="Proteomes" id="UP000771749"/>
    </source>
</evidence>
<evidence type="ECO:0000313" key="2">
    <source>
        <dbReference type="EMBL" id="MBO8454340.1"/>
    </source>
</evidence>
<dbReference type="Proteomes" id="UP000771749">
    <property type="component" value="Unassembled WGS sequence"/>
</dbReference>
<dbReference type="PROSITE" id="PS51257">
    <property type="entry name" value="PROKAR_LIPOPROTEIN"/>
    <property type="match status" value="1"/>
</dbReference>
<gene>
    <name evidence="2" type="ORF">IAC07_06445</name>
</gene>
<protein>
    <submittedName>
        <fullName evidence="2">DUF4296 domain-containing protein</fullName>
    </submittedName>
</protein>
<evidence type="ECO:0000259" key="1">
    <source>
        <dbReference type="Pfam" id="PF14129"/>
    </source>
</evidence>
<comment type="caution">
    <text evidence="2">The sequence shown here is derived from an EMBL/GenBank/DDBJ whole genome shotgun (WGS) entry which is preliminary data.</text>
</comment>